<evidence type="ECO:0000256" key="6">
    <source>
        <dbReference type="SAM" id="Phobius"/>
    </source>
</evidence>
<keyword evidence="4 6" id="KW-1133">Transmembrane helix</keyword>
<feature type="transmembrane region" description="Helical" evidence="6">
    <location>
        <begin position="60"/>
        <end position="78"/>
    </location>
</feature>
<evidence type="ECO:0000256" key="3">
    <source>
        <dbReference type="ARBA" id="ARBA00022692"/>
    </source>
</evidence>
<dbReference type="PANTHER" id="PTHR30250">
    <property type="entry name" value="PST FAMILY PREDICTED COLANIC ACID TRANSPORTER"/>
    <property type="match status" value="1"/>
</dbReference>
<comment type="subcellular location">
    <subcellularLocation>
        <location evidence="1">Cell membrane</location>
        <topology evidence="1">Multi-pass membrane protein</topology>
    </subcellularLocation>
</comment>
<keyword evidence="5 6" id="KW-0472">Membrane</keyword>
<sequence length="461" mass="52198">MSFVLLPLYTDLLPTQEYGKVSIIFAWIVVFNVILAYGMETAFFRFYHDDKTKNSVKGTSALSIAISSIIFLGLALYLKSHLASLINIDVKYITFVIWILVLDALVIIPFSILRAKGKSMLYSILKIVNVAINLGLNVFFLVILKDLINPSKEVFWNSIWFSGAEVSYIFISNLIASLLTLLMLVPLYFKIKLRINFSLLKKMLRFGFPVMIAGLAYAVNETFDRILLDYLLPPETAESQIGEYSACYKLALFITLFATAFRLGIEPFFFSHSKEKNSKETYAVITKYFVLIGLGILLSVIVFVDVLKELFISDESYWEAMPVVPYILLANLCLGIYFNLSVWYKITDRTKFGAYFSIVGALVTLALNFWLIPSIGYKGSAIATLSAYGTMMILSWYFGKKHYPIPYNLKKLGIFTVLALGFSALSFLLFRGNLIIGVLLIAVFFGALYVSERKELKQFLK</sequence>
<feature type="transmembrane region" description="Helical" evidence="6">
    <location>
        <begin position="250"/>
        <end position="270"/>
    </location>
</feature>
<dbReference type="HOGENOM" id="CLU_022017_7_2_10"/>
<evidence type="ECO:0000313" key="8">
    <source>
        <dbReference type="Proteomes" id="UP000002297"/>
    </source>
</evidence>
<dbReference type="Proteomes" id="UP000002297">
    <property type="component" value="Chromosome"/>
</dbReference>
<feature type="transmembrane region" description="Helical" evidence="6">
    <location>
        <begin position="352"/>
        <end position="373"/>
    </location>
</feature>
<dbReference type="InterPro" id="IPR050833">
    <property type="entry name" value="Poly_Biosynth_Transport"/>
</dbReference>
<evidence type="ECO:0000313" key="7">
    <source>
        <dbReference type="EMBL" id="EAP87800.1"/>
    </source>
</evidence>
<dbReference type="PANTHER" id="PTHR30250:SF11">
    <property type="entry name" value="O-ANTIGEN TRANSPORTER-RELATED"/>
    <property type="match status" value="1"/>
</dbReference>
<feature type="transmembrane region" description="Helical" evidence="6">
    <location>
        <begin position="90"/>
        <end position="112"/>
    </location>
</feature>
<keyword evidence="3 6" id="KW-0812">Transmembrane</keyword>
<dbReference type="eggNOG" id="COG2244">
    <property type="taxonomic scope" value="Bacteria"/>
</dbReference>
<feature type="transmembrane region" description="Helical" evidence="6">
    <location>
        <begin position="282"/>
        <end position="303"/>
    </location>
</feature>
<dbReference type="KEGG" id="cat:CA2559_03555"/>
<keyword evidence="8" id="KW-1185">Reference proteome</keyword>
<dbReference type="Pfam" id="PF01943">
    <property type="entry name" value="Polysacc_synt"/>
    <property type="match status" value="1"/>
</dbReference>
<feature type="transmembrane region" description="Helical" evidence="6">
    <location>
        <begin position="20"/>
        <end position="39"/>
    </location>
</feature>
<evidence type="ECO:0000256" key="5">
    <source>
        <dbReference type="ARBA" id="ARBA00023136"/>
    </source>
</evidence>
<gene>
    <name evidence="7" type="ordered locus">CA2559_03555</name>
</gene>
<feature type="transmembrane region" description="Helical" evidence="6">
    <location>
        <begin position="434"/>
        <end position="451"/>
    </location>
</feature>
<feature type="transmembrane region" description="Helical" evidence="6">
    <location>
        <begin position="124"/>
        <end position="148"/>
    </location>
</feature>
<evidence type="ECO:0000256" key="4">
    <source>
        <dbReference type="ARBA" id="ARBA00022989"/>
    </source>
</evidence>
<organism evidence="7 8">
    <name type="scientific">Croceibacter atlanticus (strain ATCC BAA-628 / JCM 21780 / CIP 108009 / IAM 15332 / KCTC 12090 / HTCC2559)</name>
    <dbReference type="NCBI Taxonomy" id="216432"/>
    <lineage>
        <taxon>Bacteria</taxon>
        <taxon>Pseudomonadati</taxon>
        <taxon>Bacteroidota</taxon>
        <taxon>Flavobacteriia</taxon>
        <taxon>Flavobacteriales</taxon>
        <taxon>Flavobacteriaceae</taxon>
        <taxon>Croceibacter</taxon>
    </lineage>
</organism>
<dbReference type="AlphaFoldDB" id="A3U6D3"/>
<dbReference type="InterPro" id="IPR002797">
    <property type="entry name" value="Polysacc_synth"/>
</dbReference>
<protein>
    <submittedName>
        <fullName evidence="7">Polysaccharide biosynthesis protein</fullName>
    </submittedName>
</protein>
<name>A3U6D3_CROAH</name>
<dbReference type="STRING" id="216432.CA2559_03555"/>
<feature type="transmembrane region" description="Helical" evidence="6">
    <location>
        <begin position="323"/>
        <end position="340"/>
    </location>
</feature>
<proteinExistence type="predicted"/>
<evidence type="ECO:0000256" key="2">
    <source>
        <dbReference type="ARBA" id="ARBA00022475"/>
    </source>
</evidence>
<evidence type="ECO:0000256" key="1">
    <source>
        <dbReference type="ARBA" id="ARBA00004651"/>
    </source>
</evidence>
<accession>A3U6D3</accession>
<feature type="transmembrane region" description="Helical" evidence="6">
    <location>
        <begin position="411"/>
        <end position="428"/>
    </location>
</feature>
<feature type="transmembrane region" description="Helical" evidence="6">
    <location>
        <begin position="379"/>
        <end position="399"/>
    </location>
</feature>
<dbReference type="GO" id="GO:0005886">
    <property type="term" value="C:plasma membrane"/>
    <property type="evidence" value="ECO:0007669"/>
    <property type="project" value="UniProtKB-SubCell"/>
</dbReference>
<dbReference type="EMBL" id="CP002046">
    <property type="protein sequence ID" value="EAP87800.1"/>
    <property type="molecule type" value="Genomic_DNA"/>
</dbReference>
<keyword evidence="2" id="KW-1003">Cell membrane</keyword>
<reference evidence="7 8" key="1">
    <citation type="journal article" date="2010" name="J. Bacteriol.">
        <title>The complete genome sequence of Croceibacter atlanticus HTCC2559T.</title>
        <authorList>
            <person name="Oh H.M."/>
            <person name="Kang I."/>
            <person name="Ferriera S."/>
            <person name="Giovannoni S.J."/>
            <person name="Cho J.C."/>
        </authorList>
    </citation>
    <scope>NUCLEOTIDE SEQUENCE [LARGE SCALE GENOMIC DNA]</scope>
    <source>
        <strain evidence="8">ATCC BAA-628 / HTCC2559 / KCTC 12090</strain>
    </source>
</reference>
<feature type="transmembrane region" description="Helical" evidence="6">
    <location>
        <begin position="168"/>
        <end position="191"/>
    </location>
</feature>
<feature type="transmembrane region" description="Helical" evidence="6">
    <location>
        <begin position="203"/>
        <end position="220"/>
    </location>
</feature>